<dbReference type="Proteomes" id="UP001595536">
    <property type="component" value="Unassembled WGS sequence"/>
</dbReference>
<proteinExistence type="predicted"/>
<organism evidence="16 17">
    <name type="scientific">Camelimonas abortus</name>
    <dbReference type="NCBI Taxonomy" id="1017184"/>
    <lineage>
        <taxon>Bacteria</taxon>
        <taxon>Pseudomonadati</taxon>
        <taxon>Pseudomonadota</taxon>
        <taxon>Alphaproteobacteria</taxon>
        <taxon>Hyphomicrobiales</taxon>
        <taxon>Chelatococcaceae</taxon>
        <taxon>Camelimonas</taxon>
    </lineage>
</organism>
<feature type="transmembrane region" description="Helical" evidence="10">
    <location>
        <begin position="842"/>
        <end position="864"/>
    </location>
</feature>
<feature type="domain" description="MrpA C-terminal/MbhE" evidence="15">
    <location>
        <begin position="725"/>
        <end position="821"/>
    </location>
</feature>
<feature type="transmembrane region" description="Helical" evidence="10">
    <location>
        <begin position="167"/>
        <end position="190"/>
    </location>
</feature>
<dbReference type="Pfam" id="PF20501">
    <property type="entry name" value="MbhE"/>
    <property type="match status" value="1"/>
</dbReference>
<feature type="transmembrane region" description="Helical" evidence="10">
    <location>
        <begin position="303"/>
        <end position="321"/>
    </location>
</feature>
<feature type="transmembrane region" description="Helical" evidence="10">
    <location>
        <begin position="952"/>
        <end position="975"/>
    </location>
</feature>
<feature type="transmembrane region" description="Helical" evidence="10">
    <location>
        <begin position="113"/>
        <end position="132"/>
    </location>
</feature>
<feature type="transmembrane region" description="Helical" evidence="10">
    <location>
        <begin position="372"/>
        <end position="395"/>
    </location>
</feature>
<feature type="transmembrane region" description="Helical" evidence="10">
    <location>
        <begin position="6"/>
        <end position="25"/>
    </location>
</feature>
<evidence type="ECO:0000313" key="16">
    <source>
        <dbReference type="EMBL" id="MFC3264863.1"/>
    </source>
</evidence>
<keyword evidence="7" id="KW-0406">Ion transport</keyword>
<evidence type="ECO:0000256" key="5">
    <source>
        <dbReference type="ARBA" id="ARBA00022692"/>
    </source>
</evidence>
<dbReference type="InterPro" id="IPR046806">
    <property type="entry name" value="MrpA_C/MbhE"/>
</dbReference>
<gene>
    <name evidence="16" type="ORF">ACFOEX_00620</name>
</gene>
<name>A0ABV7LB07_9HYPH</name>
<evidence type="ECO:0000256" key="3">
    <source>
        <dbReference type="ARBA" id="ARBA00022449"/>
    </source>
</evidence>
<feature type="transmembrane region" description="Helical" evidence="10">
    <location>
        <begin position="274"/>
        <end position="296"/>
    </location>
</feature>
<evidence type="ECO:0000259" key="14">
    <source>
        <dbReference type="Pfam" id="PF13244"/>
    </source>
</evidence>
<protein>
    <submittedName>
        <fullName evidence="16">Monovalent cation/H+ antiporter subunit A</fullName>
    </submittedName>
</protein>
<feature type="transmembrane region" description="Helical" evidence="10">
    <location>
        <begin position="32"/>
        <end position="51"/>
    </location>
</feature>
<feature type="transmembrane region" description="Helical" evidence="10">
    <location>
        <begin position="138"/>
        <end position="155"/>
    </location>
</feature>
<dbReference type="InterPro" id="IPR050616">
    <property type="entry name" value="CPA3_Na-H_Antiporter_A"/>
</dbReference>
<evidence type="ECO:0000256" key="10">
    <source>
        <dbReference type="SAM" id="Phobius"/>
    </source>
</evidence>
<comment type="subcellular location">
    <subcellularLocation>
        <location evidence="1">Cell membrane</location>
        <topology evidence="1">Multi-pass membrane protein</topology>
    </subcellularLocation>
    <subcellularLocation>
        <location evidence="9">Membrane</location>
        <topology evidence="9">Multi-pass membrane protein</topology>
    </subcellularLocation>
</comment>
<dbReference type="EMBL" id="JBHRUV010000004">
    <property type="protein sequence ID" value="MFC3264863.1"/>
    <property type="molecule type" value="Genomic_DNA"/>
</dbReference>
<dbReference type="NCBIfam" id="NF009288">
    <property type="entry name" value="PRK12648.1"/>
    <property type="match status" value="1"/>
</dbReference>
<feature type="transmembrane region" description="Helical" evidence="10">
    <location>
        <begin position="786"/>
        <end position="804"/>
    </location>
</feature>
<keyword evidence="6 10" id="KW-1133">Transmembrane helix</keyword>
<feature type="transmembrane region" description="Helical" evidence="10">
    <location>
        <begin position="81"/>
        <end position="101"/>
    </location>
</feature>
<sequence>MPDAQTLLTAMLLLPFAASLVAAVTPSGRRNLEAWLAGLTALAVFAIGLWIRPEIFDGAILRAHYAWLPDYGLNFSIRVDGFAWAFAMIVSGIGALVALYARYYMSPDDSASRFFSFLLGFMGAMMGVVISGNLIQLVFFWELTSIFSFLLIAYWHHKEAARDGARMALTVTAAGGLCLFAGVLIIGHIVGSYELDVVLASGPAIVEHALYVPALLLLVLGALTKSAQFPFHFWLPRAMTAPTPVSAYLHSATMVKAGVFLLARLWPVLAASDWWFWTLAPVGAATLLVGAFLAMFQQDLKGLLAYSTISHLGLIVLLLGLGSPLAAVAAIFHMINHATFKASLFMAAGIIDHEAGTRDIRLLGGLYRAMPITATLAIVAAAAMAGVPLLNGFLSKEMFFAETVETHVDSAFDHALPYLATLAGMFSVAYSLRLIDQVFFGPPATSLPRAPHDPALWMLAPAALLALMCVLVGVFPTWVIGPFLGAAAHGVLGAQTPHYSLAVWHGLNPALLMSIVALGAGTLTYLGLKDYLSGEVEGPPLLRRLSGRRLFERAIAMLSWRWARVLEELLGSNRLQTQLRLLVLAAVLAGFWPAFRDSGFSAAAAAANVWAWLANTWLSPAWLASSAPMVGMFDPALLLVWAVGVACAVGAAWQAKYHRLVALILMGGAGLATSITFVWYSAPDLALTQLLVEIVTVVLILLGLRWMPRRDELIPGDMKPSARFRRVRDLFIAIAAGAGAAALAFAMLTSPQGPTIGDEFVNRAYREGGGRNVVNVILVDFRGFDTMGEITVLGAVAITVFALLRRFRPARDSFAVPDQKRFQIEYDRTRYAPVKSPIDSHVMLAPGVIIRLLFPVICAMAGFLLLRGHDLPGGGFIAGLTFAIAFLLLYIAGGARWVEDRIVVLPVRWIGAGVLLATLTGMAAVFFGYPFLTTAFRYVYLPVFGKTPLASALVFDIGVFALVFGATVLMLIAIAHQSIRVYRTMEKAARAKGEK</sequence>
<feature type="transmembrane region" description="Helical" evidence="10">
    <location>
        <begin position="210"/>
        <end position="235"/>
    </location>
</feature>
<feature type="domain" description="MrpA C-terminal/MbhD" evidence="14">
    <location>
        <begin position="644"/>
        <end position="709"/>
    </location>
</feature>
<feature type="domain" description="Na+/H+ antiporter MnhB subunit-related protein" evidence="13">
    <location>
        <begin position="848"/>
        <end position="968"/>
    </location>
</feature>
<feature type="transmembrane region" description="Helical" evidence="10">
    <location>
        <begin position="686"/>
        <end position="706"/>
    </location>
</feature>
<dbReference type="Pfam" id="PF04039">
    <property type="entry name" value="MnhB"/>
    <property type="match status" value="1"/>
</dbReference>
<evidence type="ECO:0000259" key="13">
    <source>
        <dbReference type="Pfam" id="PF04039"/>
    </source>
</evidence>
<keyword evidence="8 10" id="KW-0472">Membrane</keyword>
<feature type="transmembrane region" description="Helical" evidence="10">
    <location>
        <begin position="727"/>
        <end position="748"/>
    </location>
</feature>
<feature type="transmembrane region" description="Helical" evidence="10">
    <location>
        <begin position="247"/>
        <end position="268"/>
    </location>
</feature>
<dbReference type="Pfam" id="PF00662">
    <property type="entry name" value="Proton_antipo_N"/>
    <property type="match status" value="1"/>
</dbReference>
<dbReference type="InterPro" id="IPR025383">
    <property type="entry name" value="MrpA_C/MbhD"/>
</dbReference>
<feature type="transmembrane region" description="Helical" evidence="10">
    <location>
        <begin position="635"/>
        <end position="653"/>
    </location>
</feature>
<keyword evidence="4" id="KW-1003">Cell membrane</keyword>
<evidence type="ECO:0000259" key="11">
    <source>
        <dbReference type="Pfam" id="PF00361"/>
    </source>
</evidence>
<evidence type="ECO:0000256" key="1">
    <source>
        <dbReference type="ARBA" id="ARBA00004651"/>
    </source>
</evidence>
<feature type="transmembrane region" description="Helical" evidence="10">
    <location>
        <begin position="910"/>
        <end position="932"/>
    </location>
</feature>
<keyword evidence="5 9" id="KW-0812">Transmembrane</keyword>
<dbReference type="PANTHER" id="PTHR43373">
    <property type="entry name" value="NA(+)/H(+) ANTIPORTER SUBUNIT"/>
    <property type="match status" value="1"/>
</dbReference>
<dbReference type="InterPro" id="IPR001750">
    <property type="entry name" value="ND/Mrp_TM"/>
</dbReference>
<evidence type="ECO:0000256" key="4">
    <source>
        <dbReference type="ARBA" id="ARBA00022475"/>
    </source>
</evidence>
<comment type="caution">
    <text evidence="16">The sequence shown here is derived from an EMBL/GenBank/DDBJ whole genome shotgun (WGS) entry which is preliminary data.</text>
</comment>
<dbReference type="RefSeq" id="WP_376832113.1">
    <property type="nucleotide sequence ID" value="NZ_JBHLWR010000006.1"/>
</dbReference>
<evidence type="ECO:0000313" key="17">
    <source>
        <dbReference type="Proteomes" id="UP001595536"/>
    </source>
</evidence>
<dbReference type="Pfam" id="PF00361">
    <property type="entry name" value="Proton_antipo_M"/>
    <property type="match status" value="1"/>
</dbReference>
<feature type="domain" description="NADH:quinone oxidoreductase/Mrp antiporter transmembrane" evidence="11">
    <location>
        <begin position="131"/>
        <end position="407"/>
    </location>
</feature>
<reference evidence="17" key="1">
    <citation type="journal article" date="2019" name="Int. J. Syst. Evol. Microbiol.">
        <title>The Global Catalogue of Microorganisms (GCM) 10K type strain sequencing project: providing services to taxonomists for standard genome sequencing and annotation.</title>
        <authorList>
            <consortium name="The Broad Institute Genomics Platform"/>
            <consortium name="The Broad Institute Genome Sequencing Center for Infectious Disease"/>
            <person name="Wu L."/>
            <person name="Ma J."/>
        </authorList>
    </citation>
    <scope>NUCLEOTIDE SEQUENCE [LARGE SCALE GENOMIC DNA]</scope>
    <source>
        <strain evidence="17">CCM 7941</strain>
    </source>
</reference>
<keyword evidence="17" id="KW-1185">Reference proteome</keyword>
<evidence type="ECO:0000256" key="9">
    <source>
        <dbReference type="RuleBase" id="RU000320"/>
    </source>
</evidence>
<feature type="transmembrane region" description="Helical" evidence="10">
    <location>
        <begin position="578"/>
        <end position="595"/>
    </location>
</feature>
<dbReference type="PANTHER" id="PTHR43373:SF1">
    <property type="entry name" value="NA(+)_H(+) ANTIPORTER SUBUNIT A"/>
    <property type="match status" value="1"/>
</dbReference>
<keyword evidence="2" id="KW-0813">Transport</keyword>
<dbReference type="Pfam" id="PF13244">
    <property type="entry name" value="MbhD"/>
    <property type="match status" value="1"/>
</dbReference>
<evidence type="ECO:0000256" key="8">
    <source>
        <dbReference type="ARBA" id="ARBA00023136"/>
    </source>
</evidence>
<feature type="transmembrane region" description="Helical" evidence="10">
    <location>
        <begin position="660"/>
        <end position="680"/>
    </location>
</feature>
<evidence type="ECO:0000256" key="2">
    <source>
        <dbReference type="ARBA" id="ARBA00022448"/>
    </source>
</evidence>
<dbReference type="PRINTS" id="PR01434">
    <property type="entry name" value="NADHDHGNASE5"/>
</dbReference>
<evidence type="ECO:0000256" key="7">
    <source>
        <dbReference type="ARBA" id="ARBA00023065"/>
    </source>
</evidence>
<keyword evidence="3" id="KW-0050">Antiport</keyword>
<evidence type="ECO:0000259" key="12">
    <source>
        <dbReference type="Pfam" id="PF00662"/>
    </source>
</evidence>
<dbReference type="InterPro" id="IPR007182">
    <property type="entry name" value="MnhB"/>
</dbReference>
<evidence type="ECO:0000256" key="6">
    <source>
        <dbReference type="ARBA" id="ARBA00022989"/>
    </source>
</evidence>
<dbReference type="InterPro" id="IPR001516">
    <property type="entry name" value="Proton_antipo_N"/>
</dbReference>
<evidence type="ECO:0000259" key="15">
    <source>
        <dbReference type="Pfam" id="PF20501"/>
    </source>
</evidence>
<accession>A0ABV7LB07</accession>
<feature type="transmembrane region" description="Helical" evidence="10">
    <location>
        <begin position="456"/>
        <end position="481"/>
    </location>
</feature>
<feature type="domain" description="NADH-Ubiquinone oxidoreductase (complex I) chain 5 N-terminal" evidence="12">
    <location>
        <begin position="70"/>
        <end position="115"/>
    </location>
</feature>
<feature type="transmembrane region" description="Helical" evidence="10">
    <location>
        <begin position="501"/>
        <end position="528"/>
    </location>
</feature>
<feature type="transmembrane region" description="Helical" evidence="10">
    <location>
        <begin position="876"/>
        <end position="898"/>
    </location>
</feature>